<evidence type="ECO:0000256" key="3">
    <source>
        <dbReference type="SAM" id="MobiDB-lite"/>
    </source>
</evidence>
<keyword evidence="1" id="KW-0677">Repeat</keyword>
<evidence type="ECO:0000313" key="5">
    <source>
        <dbReference type="EMBL" id="CDO54947.1"/>
    </source>
</evidence>
<name>A0A0J9XCI1_GEOCN</name>
<comment type="caution">
    <text evidence="5">The sequence shown here is derived from an EMBL/GenBank/DDBJ whole genome shotgun (WGS) entry which is preliminary data.</text>
</comment>
<feature type="region of interest" description="Disordered" evidence="3">
    <location>
        <begin position="1"/>
        <end position="40"/>
    </location>
</feature>
<reference evidence="5" key="1">
    <citation type="submission" date="2014-03" db="EMBL/GenBank/DDBJ databases">
        <authorList>
            <person name="Casaregola S."/>
        </authorList>
    </citation>
    <scope>NUCLEOTIDE SEQUENCE [LARGE SCALE GENOMIC DNA]</scope>
    <source>
        <strain evidence="5">CLIB 918</strain>
    </source>
</reference>
<protein>
    <submittedName>
        <fullName evidence="5">Similar to Saccharomyces cerevisiae YBR233W PBP2 RNA binding protein with similarity to mammalian heterogeneous nuclear RNP K protein</fullName>
    </submittedName>
</protein>
<dbReference type="CDD" id="cd22439">
    <property type="entry name" value="KH-I_PCBP_rpt3"/>
    <property type="match status" value="1"/>
</dbReference>
<dbReference type="GO" id="GO:0003723">
    <property type="term" value="F:RNA binding"/>
    <property type="evidence" value="ECO:0007669"/>
    <property type="project" value="UniProtKB-UniRule"/>
</dbReference>
<gene>
    <name evidence="5" type="ORF">BN980_GECA09s01671g</name>
</gene>
<dbReference type="PROSITE" id="PS50084">
    <property type="entry name" value="KH_TYPE_1"/>
    <property type="match status" value="1"/>
</dbReference>
<feature type="domain" description="K Homology" evidence="4">
    <location>
        <begin position="160"/>
        <end position="236"/>
    </location>
</feature>
<feature type="region of interest" description="Disordered" evidence="3">
    <location>
        <begin position="118"/>
        <end position="159"/>
    </location>
</feature>
<proteinExistence type="predicted"/>
<organism evidence="5 6">
    <name type="scientific">Geotrichum candidum</name>
    <name type="common">Oospora lactis</name>
    <name type="synonym">Dipodascus geotrichum</name>
    <dbReference type="NCBI Taxonomy" id="1173061"/>
    <lineage>
        <taxon>Eukaryota</taxon>
        <taxon>Fungi</taxon>
        <taxon>Dikarya</taxon>
        <taxon>Ascomycota</taxon>
        <taxon>Saccharomycotina</taxon>
        <taxon>Dipodascomycetes</taxon>
        <taxon>Dipodascales</taxon>
        <taxon>Dipodascaceae</taxon>
        <taxon>Geotrichum</taxon>
    </lineage>
</organism>
<keyword evidence="2" id="KW-0694">RNA-binding</keyword>
<dbReference type="EMBL" id="CCBN010000009">
    <property type="protein sequence ID" value="CDO54947.1"/>
    <property type="molecule type" value="Genomic_DNA"/>
</dbReference>
<dbReference type="PANTHER" id="PTHR10288">
    <property type="entry name" value="KH DOMAIN CONTAINING RNA BINDING PROTEIN"/>
    <property type="match status" value="1"/>
</dbReference>
<dbReference type="SMART" id="SM00322">
    <property type="entry name" value="KH"/>
    <property type="match status" value="2"/>
</dbReference>
<keyword evidence="6" id="KW-1185">Reference proteome</keyword>
<feature type="domain" description="K Homology" evidence="4">
    <location>
        <begin position="343"/>
        <end position="430"/>
    </location>
</feature>
<dbReference type="Proteomes" id="UP000242525">
    <property type="component" value="Unassembled WGS sequence"/>
</dbReference>
<evidence type="ECO:0000259" key="4">
    <source>
        <dbReference type="SMART" id="SM00322"/>
    </source>
</evidence>
<dbReference type="InterPro" id="IPR004087">
    <property type="entry name" value="KH_dom"/>
</dbReference>
<dbReference type="InterPro" id="IPR004088">
    <property type="entry name" value="KH_dom_type_1"/>
</dbReference>
<feature type="compositionally biased region" description="Polar residues" evidence="3">
    <location>
        <begin position="120"/>
        <end position="132"/>
    </location>
</feature>
<sequence>MSKRRLSEGSVEGPESKRVNTNVDEDNAPVKTEPEATEEASISLRSIISATIGDSIEANEKGILEPLKALSDSFIIGEKVRGANERILTIKADPHSLAEILGRVAKFAAKINWGRHFPGSDSTSTSATSIVGTGSKKGRSKGGAPAAAVNEEEDKRQETKPLSIRLLVPEQLVISTLKSPLDLPEKTQLKLIENTTKAKLELSRSQLPSSSERSLSVRGSLQEVKSAIESLAEIYGENQKTLAYFPLILYVPRVVTGLYGHPDTFQRQMLNSTLAALNPYLTQAPDNVAAAGGSVVFSAAPTTDTSVSTANVIPNVTADDDISSTQGGMQQAQMQALSATPGQPLTQHIYIPNEMVGAIIGKGGTKINEIRQSSGSVIRVNEPSEVDQQAESSGFKTVPGGLNSTERMITITGTPEQNQMALYLLYQRIESERHHHK</sequence>
<evidence type="ECO:0000256" key="2">
    <source>
        <dbReference type="PROSITE-ProRule" id="PRU00117"/>
    </source>
</evidence>
<dbReference type="SUPFAM" id="SSF54791">
    <property type="entry name" value="Eukaryotic type KH-domain (KH-domain type I)"/>
    <property type="match status" value="1"/>
</dbReference>
<dbReference type="OrthoDB" id="442947at2759"/>
<evidence type="ECO:0000313" key="6">
    <source>
        <dbReference type="Proteomes" id="UP000242525"/>
    </source>
</evidence>
<dbReference type="Gene3D" id="3.30.1370.10">
    <property type="entry name" value="K Homology domain, type 1"/>
    <property type="match status" value="1"/>
</dbReference>
<evidence type="ECO:0000256" key="1">
    <source>
        <dbReference type="ARBA" id="ARBA00022737"/>
    </source>
</evidence>
<dbReference type="STRING" id="1173061.A0A0J9XCI1"/>
<dbReference type="Pfam" id="PF00013">
    <property type="entry name" value="KH_1"/>
    <property type="match status" value="1"/>
</dbReference>
<accession>A0A0J9XCI1</accession>
<dbReference type="AlphaFoldDB" id="A0A0J9XCI1"/>
<dbReference type="InterPro" id="IPR036612">
    <property type="entry name" value="KH_dom_type_1_sf"/>
</dbReference>